<sequence>MSFHEVIFFTITIAGVFIQLEFQSKGSSLLDTHYWIMTIFFVAFLVFAAAWLKSRTTPVPPADGDNVNHAGALSEVSLVSGILALALLFLIIHVVIGCAILVFLAIYVMMRIYSYQPVNDRLFRYLDKLKNAINGNLDEEIPQAIGGVFIQLEFQSKGSSLLETHYWIISIFFVALLAFAAAWLKSTTQVQAADNTKHIGAMSEISLMSGILALALLFLIVHTVIGCAILVCLAMYVAKRIYSYKPVRDRLF</sequence>
<feature type="transmembrane region" description="Helical" evidence="1">
    <location>
        <begin position="205"/>
        <end position="238"/>
    </location>
</feature>
<proteinExistence type="predicted"/>
<name>A0AA88D5Y3_FICCA</name>
<feature type="transmembrane region" description="Helical" evidence="1">
    <location>
        <begin position="34"/>
        <end position="52"/>
    </location>
</feature>
<organism evidence="2 6">
    <name type="scientific">Ficus carica</name>
    <name type="common">Common fig</name>
    <dbReference type="NCBI Taxonomy" id="3494"/>
    <lineage>
        <taxon>Eukaryota</taxon>
        <taxon>Viridiplantae</taxon>
        <taxon>Streptophyta</taxon>
        <taxon>Embryophyta</taxon>
        <taxon>Tracheophyta</taxon>
        <taxon>Spermatophyta</taxon>
        <taxon>Magnoliopsida</taxon>
        <taxon>eudicotyledons</taxon>
        <taxon>Gunneridae</taxon>
        <taxon>Pentapetalae</taxon>
        <taxon>rosids</taxon>
        <taxon>fabids</taxon>
        <taxon>Rosales</taxon>
        <taxon>Moraceae</taxon>
        <taxon>Ficeae</taxon>
        <taxon>Ficus</taxon>
    </lineage>
</organism>
<dbReference type="PANTHER" id="PTHR34115:SF13">
    <property type="entry name" value="RPB1A"/>
    <property type="match status" value="1"/>
</dbReference>
<comment type="caution">
    <text evidence="2">The sequence shown here is derived from an EMBL/GenBank/DDBJ whole genome shotgun (WGS) entry which is preliminary data.</text>
</comment>
<evidence type="ECO:0000256" key="1">
    <source>
        <dbReference type="SAM" id="Phobius"/>
    </source>
</evidence>
<dbReference type="InterPro" id="IPR053258">
    <property type="entry name" value="Ca-permeable_cation_channel"/>
</dbReference>
<evidence type="ECO:0000313" key="3">
    <source>
        <dbReference type="EMBL" id="GMN28069.1"/>
    </source>
</evidence>
<evidence type="ECO:0000313" key="6">
    <source>
        <dbReference type="Proteomes" id="UP001187192"/>
    </source>
</evidence>
<keyword evidence="1" id="KW-0812">Transmembrane</keyword>
<keyword evidence="6" id="KW-1185">Reference proteome</keyword>
<evidence type="ECO:0000313" key="5">
    <source>
        <dbReference type="EMBL" id="GMN28099.1"/>
    </source>
</evidence>
<evidence type="ECO:0000313" key="2">
    <source>
        <dbReference type="EMBL" id="GMN28044.1"/>
    </source>
</evidence>
<dbReference type="EMBL" id="BTGU01001710">
    <property type="protein sequence ID" value="GMN28069.1"/>
    <property type="molecule type" value="Genomic_DNA"/>
</dbReference>
<feature type="transmembrane region" description="Helical" evidence="1">
    <location>
        <begin position="82"/>
        <end position="108"/>
    </location>
</feature>
<dbReference type="EMBL" id="BTGU01001712">
    <property type="protein sequence ID" value="GMN28099.1"/>
    <property type="molecule type" value="Genomic_DNA"/>
</dbReference>
<accession>A0AA88D5Y3</accession>
<feature type="transmembrane region" description="Helical" evidence="1">
    <location>
        <begin position="166"/>
        <end position="185"/>
    </location>
</feature>
<dbReference type="PANTHER" id="PTHR34115">
    <property type="entry name" value="PROTEIN, PUTATIVE-RELATED"/>
    <property type="match status" value="1"/>
</dbReference>
<dbReference type="AlphaFoldDB" id="A0AA88D5Y3"/>
<evidence type="ECO:0000313" key="4">
    <source>
        <dbReference type="EMBL" id="GMN28080.1"/>
    </source>
</evidence>
<keyword evidence="1" id="KW-0472">Membrane</keyword>
<keyword evidence="1" id="KW-1133">Transmembrane helix</keyword>
<dbReference type="Proteomes" id="UP001187192">
    <property type="component" value="Unassembled WGS sequence"/>
</dbReference>
<feature type="transmembrane region" description="Helical" evidence="1">
    <location>
        <begin position="6"/>
        <end position="22"/>
    </location>
</feature>
<dbReference type="EMBL" id="BTGU01001709">
    <property type="protein sequence ID" value="GMN28044.1"/>
    <property type="molecule type" value="Genomic_DNA"/>
</dbReference>
<reference evidence="2" key="1">
    <citation type="submission" date="2023-07" db="EMBL/GenBank/DDBJ databases">
        <title>draft genome sequence of fig (Ficus carica).</title>
        <authorList>
            <person name="Takahashi T."/>
            <person name="Nishimura K."/>
        </authorList>
    </citation>
    <scope>NUCLEOTIDE SEQUENCE</scope>
</reference>
<gene>
    <name evidence="2" type="ORF">TIFTF001_041114</name>
    <name evidence="3" type="ORF">TIFTF001_041115</name>
    <name evidence="4" type="ORF">TIFTF001_041120</name>
    <name evidence="5" type="ORF">TIFTF001_041121</name>
</gene>
<dbReference type="EMBL" id="BTGU01001711">
    <property type="protein sequence ID" value="GMN28080.1"/>
    <property type="molecule type" value="Genomic_DNA"/>
</dbReference>
<protein>
    <submittedName>
        <fullName evidence="2">Uncharacterized protein</fullName>
    </submittedName>
</protein>